<dbReference type="InterPro" id="IPR046670">
    <property type="entry name" value="DUF6540"/>
</dbReference>
<dbReference type="RefSeq" id="XP_018062109.1">
    <property type="nucleotide sequence ID" value="XM_018212537.1"/>
</dbReference>
<organism evidence="1 2">
    <name type="scientific">Mollisia scopiformis</name>
    <name type="common">Conifer needle endophyte fungus</name>
    <name type="synonym">Phialocephala scopiformis</name>
    <dbReference type="NCBI Taxonomy" id="149040"/>
    <lineage>
        <taxon>Eukaryota</taxon>
        <taxon>Fungi</taxon>
        <taxon>Dikarya</taxon>
        <taxon>Ascomycota</taxon>
        <taxon>Pezizomycotina</taxon>
        <taxon>Leotiomycetes</taxon>
        <taxon>Helotiales</taxon>
        <taxon>Mollisiaceae</taxon>
        <taxon>Mollisia</taxon>
    </lineage>
</organism>
<dbReference type="EMBL" id="KQ947438">
    <property type="protein sequence ID" value="KUJ07754.1"/>
    <property type="molecule type" value="Genomic_DNA"/>
</dbReference>
<sequence>MSTPKRPIYIISYTSPLFPAHWSLWIPSSYNSLTKTPGTSGKRIHVTGDALNGFTHEFSRNYDIDDDSRAKTIHFISWVEAVNVVDGDDAGDPVEDVVATDKMEEWALKVEAPGRSLRGVEEGLKSRVQVRNCQSWLREFVGKLVEMGIFDEDALEKVDAVPKN</sequence>
<name>A0A132B797_MOLSC</name>
<protein>
    <submittedName>
        <fullName evidence="1">Uncharacterized protein</fullName>
    </submittedName>
</protein>
<dbReference type="Proteomes" id="UP000070700">
    <property type="component" value="Unassembled WGS sequence"/>
</dbReference>
<accession>A0A132B797</accession>
<dbReference type="GeneID" id="28822263"/>
<evidence type="ECO:0000313" key="1">
    <source>
        <dbReference type="EMBL" id="KUJ07754.1"/>
    </source>
</evidence>
<reference evidence="1 2" key="1">
    <citation type="submission" date="2015-10" db="EMBL/GenBank/DDBJ databases">
        <title>Full genome of DAOMC 229536 Phialocephala scopiformis, a fungal endophyte of spruce producing the potent anti-insectan compound rugulosin.</title>
        <authorList>
            <consortium name="DOE Joint Genome Institute"/>
            <person name="Walker A.K."/>
            <person name="Frasz S.L."/>
            <person name="Seifert K.A."/>
            <person name="Miller J.D."/>
            <person name="Mondo S.J."/>
            <person name="Labutti K."/>
            <person name="Lipzen A."/>
            <person name="Dockter R."/>
            <person name="Kennedy M."/>
            <person name="Grigoriev I.V."/>
            <person name="Spatafora J.W."/>
        </authorList>
    </citation>
    <scope>NUCLEOTIDE SEQUENCE [LARGE SCALE GENOMIC DNA]</scope>
    <source>
        <strain evidence="1 2">CBS 120377</strain>
    </source>
</reference>
<proteinExistence type="predicted"/>
<keyword evidence="2" id="KW-1185">Reference proteome</keyword>
<dbReference type="OrthoDB" id="2999773at2759"/>
<gene>
    <name evidence="1" type="ORF">LY89DRAFT_660007</name>
</gene>
<dbReference type="KEGG" id="psco:LY89DRAFT_660007"/>
<evidence type="ECO:0000313" key="2">
    <source>
        <dbReference type="Proteomes" id="UP000070700"/>
    </source>
</evidence>
<dbReference type="AlphaFoldDB" id="A0A132B797"/>
<dbReference type="InParanoid" id="A0A132B797"/>
<dbReference type="Pfam" id="PF20174">
    <property type="entry name" value="DUF6540"/>
    <property type="match status" value="1"/>
</dbReference>